<feature type="domain" description="FAD-binding FR-type" evidence="1">
    <location>
        <begin position="1"/>
        <end position="101"/>
    </location>
</feature>
<gene>
    <name evidence="2" type="ORF">OCK74_15250</name>
</gene>
<dbReference type="SUPFAM" id="SSF52343">
    <property type="entry name" value="Ferredoxin reductase-like, C-terminal NADP-linked domain"/>
    <property type="match status" value="1"/>
</dbReference>
<dbReference type="Pfam" id="PF00970">
    <property type="entry name" value="FAD_binding_6"/>
    <property type="match status" value="1"/>
</dbReference>
<evidence type="ECO:0000313" key="2">
    <source>
        <dbReference type="EMBL" id="MCU7550474.1"/>
    </source>
</evidence>
<dbReference type="Pfam" id="PF00175">
    <property type="entry name" value="NAD_binding_1"/>
    <property type="match status" value="1"/>
</dbReference>
<dbReference type="GO" id="GO:0016491">
    <property type="term" value="F:oxidoreductase activity"/>
    <property type="evidence" value="ECO:0007669"/>
    <property type="project" value="InterPro"/>
</dbReference>
<dbReference type="RefSeq" id="WP_279297914.1">
    <property type="nucleotide sequence ID" value="NZ_JAOTIF010000012.1"/>
</dbReference>
<sequence>MEQTVKIITIEQVTHNVKRFRFEKPPGFHFNPGQATEVSINKEGWQEERRPFTFTALNEAPYLEFTIKIYSDHPGVTNELNTLTPGDELIIRDVWGTIEYKGPGYFIAGGAGITPFIAILRQLNKENKLEGNKLFFSNKTDRDIILKDELTSMLGPNAIFIITDEQSERYQHGYINEQFLKDNIDDLTKHFYLCGPPKMIENVQDCLVKLGAFPEAVVFEK</sequence>
<dbReference type="SUPFAM" id="SSF63380">
    <property type="entry name" value="Riboflavin synthase domain-like"/>
    <property type="match status" value="1"/>
</dbReference>
<dbReference type="CDD" id="cd06196">
    <property type="entry name" value="FNR_like_1"/>
    <property type="match status" value="1"/>
</dbReference>
<protein>
    <submittedName>
        <fullName evidence="2">FAD-binding oxidoreductase</fullName>
    </submittedName>
</protein>
<dbReference type="PANTHER" id="PTHR47354">
    <property type="entry name" value="NADH OXIDOREDUCTASE HCR"/>
    <property type="match status" value="1"/>
</dbReference>
<reference evidence="2" key="1">
    <citation type="submission" date="2022-09" db="EMBL/GenBank/DDBJ databases">
        <authorList>
            <person name="Yuan C."/>
            <person name="Ke Z."/>
        </authorList>
    </citation>
    <scope>NUCLEOTIDE SEQUENCE</scope>
    <source>
        <strain evidence="2">LB-8</strain>
    </source>
</reference>
<dbReference type="InterPro" id="IPR039261">
    <property type="entry name" value="FNR_nucleotide-bd"/>
</dbReference>
<proteinExistence type="predicted"/>
<dbReference type="Gene3D" id="3.40.50.80">
    <property type="entry name" value="Nucleotide-binding domain of ferredoxin-NADP reductase (FNR) module"/>
    <property type="match status" value="1"/>
</dbReference>
<dbReference type="Gene3D" id="2.40.30.10">
    <property type="entry name" value="Translation factors"/>
    <property type="match status" value="1"/>
</dbReference>
<dbReference type="InterPro" id="IPR001433">
    <property type="entry name" value="OxRdtase_FAD/NAD-bd"/>
</dbReference>
<dbReference type="PRINTS" id="PR00410">
    <property type="entry name" value="PHEHYDRXLASE"/>
</dbReference>
<keyword evidence="3" id="KW-1185">Reference proteome</keyword>
<evidence type="ECO:0000313" key="3">
    <source>
        <dbReference type="Proteomes" id="UP001155483"/>
    </source>
</evidence>
<organism evidence="2 3">
    <name type="scientific">Paraflavisolibacter caeni</name>
    <dbReference type="NCBI Taxonomy" id="2982496"/>
    <lineage>
        <taxon>Bacteria</taxon>
        <taxon>Pseudomonadati</taxon>
        <taxon>Bacteroidota</taxon>
        <taxon>Chitinophagia</taxon>
        <taxon>Chitinophagales</taxon>
        <taxon>Chitinophagaceae</taxon>
        <taxon>Paraflavisolibacter</taxon>
    </lineage>
</organism>
<dbReference type="InterPro" id="IPR017938">
    <property type="entry name" value="Riboflavin_synthase-like_b-brl"/>
</dbReference>
<dbReference type="PANTHER" id="PTHR47354:SF5">
    <property type="entry name" value="PROTEIN RFBI"/>
    <property type="match status" value="1"/>
</dbReference>
<dbReference type="PROSITE" id="PS51384">
    <property type="entry name" value="FAD_FR"/>
    <property type="match status" value="1"/>
</dbReference>
<evidence type="ECO:0000259" key="1">
    <source>
        <dbReference type="PROSITE" id="PS51384"/>
    </source>
</evidence>
<accession>A0A9X2XW42</accession>
<comment type="caution">
    <text evidence="2">The sequence shown here is derived from an EMBL/GenBank/DDBJ whole genome shotgun (WGS) entry which is preliminary data.</text>
</comment>
<name>A0A9X2XW42_9BACT</name>
<dbReference type="AlphaFoldDB" id="A0A9X2XW42"/>
<dbReference type="InterPro" id="IPR050415">
    <property type="entry name" value="MRET"/>
</dbReference>
<reference evidence="2" key="2">
    <citation type="submission" date="2023-04" db="EMBL/GenBank/DDBJ databases">
        <title>Paracnuella aquatica gen. nov., sp. nov., a member of the family Chitinophagaceae isolated from a hot spring.</title>
        <authorList>
            <person name="Wang C."/>
        </authorList>
    </citation>
    <scope>NUCLEOTIDE SEQUENCE</scope>
    <source>
        <strain evidence="2">LB-8</strain>
    </source>
</reference>
<dbReference type="EMBL" id="JAOTIF010000012">
    <property type="protein sequence ID" value="MCU7550474.1"/>
    <property type="molecule type" value="Genomic_DNA"/>
</dbReference>
<dbReference type="Proteomes" id="UP001155483">
    <property type="component" value="Unassembled WGS sequence"/>
</dbReference>
<dbReference type="InterPro" id="IPR017927">
    <property type="entry name" value="FAD-bd_FR_type"/>
</dbReference>
<dbReference type="InterPro" id="IPR008333">
    <property type="entry name" value="Cbr1-like_FAD-bd_dom"/>
</dbReference>